<feature type="region of interest" description="Disordered" evidence="1">
    <location>
        <begin position="83"/>
        <end position="107"/>
    </location>
</feature>
<evidence type="ECO:0000313" key="3">
    <source>
        <dbReference type="EMBL" id="SFM41410.1"/>
    </source>
</evidence>
<evidence type="ECO:0000256" key="1">
    <source>
        <dbReference type="SAM" id="MobiDB-lite"/>
    </source>
</evidence>
<organism evidence="3 4">
    <name type="scientific">Methylobacterium pseudosasicola</name>
    <dbReference type="NCBI Taxonomy" id="582667"/>
    <lineage>
        <taxon>Bacteria</taxon>
        <taxon>Pseudomonadati</taxon>
        <taxon>Pseudomonadota</taxon>
        <taxon>Alphaproteobacteria</taxon>
        <taxon>Hyphomicrobiales</taxon>
        <taxon>Methylobacteriaceae</taxon>
        <taxon>Methylobacterium</taxon>
    </lineage>
</organism>
<keyword evidence="2" id="KW-1133">Transmembrane helix</keyword>
<feature type="transmembrane region" description="Helical" evidence="2">
    <location>
        <begin position="15"/>
        <end position="35"/>
    </location>
</feature>
<dbReference type="RefSeq" id="WP_092044538.1">
    <property type="nucleotide sequence ID" value="NZ_FOTK01000030.1"/>
</dbReference>
<gene>
    <name evidence="3" type="ORF">SAMN05192568_103075</name>
</gene>
<reference evidence="4" key="1">
    <citation type="submission" date="2016-10" db="EMBL/GenBank/DDBJ databases">
        <authorList>
            <person name="Varghese N."/>
            <person name="Submissions S."/>
        </authorList>
    </citation>
    <scope>NUCLEOTIDE SEQUENCE [LARGE SCALE GENOMIC DNA]</scope>
    <source>
        <strain evidence="4">BL36</strain>
    </source>
</reference>
<dbReference type="STRING" id="582667.SAMN05192568_103075"/>
<keyword evidence="2" id="KW-0812">Transmembrane</keyword>
<dbReference type="AlphaFoldDB" id="A0A1I4QNX5"/>
<evidence type="ECO:0000313" key="4">
    <source>
        <dbReference type="Proteomes" id="UP000199048"/>
    </source>
</evidence>
<dbReference type="Proteomes" id="UP000199048">
    <property type="component" value="Unassembled WGS sequence"/>
</dbReference>
<keyword evidence="4" id="KW-1185">Reference proteome</keyword>
<accession>A0A1I4QNX5</accession>
<sequence length="107" mass="11134">MSFSAILDILEPWKAVLASGLGMLAAASGIVGGVIKQRWVPDTTAPNQVPATRAATLRLDAADRDLIGDAREAATELTHAIRNLTGATEDNTEALNRRPSGGGGGRR</sequence>
<dbReference type="EMBL" id="FOTK01000030">
    <property type="protein sequence ID" value="SFM41410.1"/>
    <property type="molecule type" value="Genomic_DNA"/>
</dbReference>
<proteinExistence type="predicted"/>
<protein>
    <submittedName>
        <fullName evidence="3">Uncharacterized protein</fullName>
    </submittedName>
</protein>
<evidence type="ECO:0000256" key="2">
    <source>
        <dbReference type="SAM" id="Phobius"/>
    </source>
</evidence>
<keyword evidence="2" id="KW-0472">Membrane</keyword>
<name>A0A1I4QNX5_9HYPH</name>